<accession>X1LH61</accession>
<organism evidence="1">
    <name type="scientific">marine sediment metagenome</name>
    <dbReference type="NCBI Taxonomy" id="412755"/>
    <lineage>
        <taxon>unclassified sequences</taxon>
        <taxon>metagenomes</taxon>
        <taxon>ecological metagenomes</taxon>
    </lineage>
</organism>
<sequence length="52" mass="5854">MGGRESLWKAAYYIVRDYPISGVGIGMITVELPNYGKYYGISELPDDMADNY</sequence>
<feature type="non-terminal residue" evidence="1">
    <location>
        <position position="52"/>
    </location>
</feature>
<reference evidence="1" key="1">
    <citation type="journal article" date="2014" name="Front. Microbiol.">
        <title>High frequency of phylogenetically diverse reductive dehalogenase-homologous genes in deep subseafloor sedimentary metagenomes.</title>
        <authorList>
            <person name="Kawai M."/>
            <person name="Futagami T."/>
            <person name="Toyoda A."/>
            <person name="Takaki Y."/>
            <person name="Nishi S."/>
            <person name="Hori S."/>
            <person name="Arai W."/>
            <person name="Tsubouchi T."/>
            <person name="Morono Y."/>
            <person name="Uchiyama I."/>
            <person name="Ito T."/>
            <person name="Fujiyama A."/>
            <person name="Inagaki F."/>
            <person name="Takami H."/>
        </authorList>
    </citation>
    <scope>NUCLEOTIDE SEQUENCE</scope>
    <source>
        <strain evidence="1">Expedition CK06-06</strain>
    </source>
</reference>
<comment type="caution">
    <text evidence="1">The sequence shown here is derived from an EMBL/GenBank/DDBJ whole genome shotgun (WGS) entry which is preliminary data.</text>
</comment>
<gene>
    <name evidence="1" type="ORF">S03H2_70033</name>
</gene>
<evidence type="ECO:0000313" key="1">
    <source>
        <dbReference type="EMBL" id="GAI01720.1"/>
    </source>
</evidence>
<protein>
    <submittedName>
        <fullName evidence="1">Uncharacterized protein</fullName>
    </submittedName>
</protein>
<proteinExistence type="predicted"/>
<dbReference type="EMBL" id="BARU01046423">
    <property type="protein sequence ID" value="GAI01720.1"/>
    <property type="molecule type" value="Genomic_DNA"/>
</dbReference>
<name>X1LH61_9ZZZZ</name>
<dbReference type="AlphaFoldDB" id="X1LH61"/>